<name>A0A0N5AIB7_9BILA</name>
<keyword evidence="1" id="KW-1133">Transmembrane helix</keyword>
<accession>A0A0N5AIB7</accession>
<dbReference type="PANTHER" id="PTHR21523">
    <property type="match status" value="1"/>
</dbReference>
<feature type="transmembrane region" description="Helical" evidence="1">
    <location>
        <begin position="515"/>
        <end position="532"/>
    </location>
</feature>
<feature type="transmembrane region" description="Helical" evidence="1">
    <location>
        <begin position="595"/>
        <end position="612"/>
    </location>
</feature>
<evidence type="ECO:0000256" key="2">
    <source>
        <dbReference type="SAM" id="SignalP"/>
    </source>
</evidence>
<evidence type="ECO:0000256" key="1">
    <source>
        <dbReference type="SAM" id="Phobius"/>
    </source>
</evidence>
<dbReference type="Proteomes" id="UP000046393">
    <property type="component" value="Unplaced"/>
</dbReference>
<proteinExistence type="predicted"/>
<keyword evidence="1" id="KW-0812">Transmembrane</keyword>
<feature type="signal peptide" evidence="2">
    <location>
        <begin position="1"/>
        <end position="24"/>
    </location>
</feature>
<dbReference type="AlphaFoldDB" id="A0A0N5AIB7"/>
<feature type="transmembrane region" description="Helical" evidence="1">
    <location>
        <begin position="569"/>
        <end position="588"/>
    </location>
</feature>
<protein>
    <submittedName>
        <fullName evidence="4">ANK_REP_REGION domain-containing protein</fullName>
    </submittedName>
</protein>
<evidence type="ECO:0000313" key="4">
    <source>
        <dbReference type="WBParaSite" id="SMUV_0000415901-mRNA-1"/>
    </source>
</evidence>
<dbReference type="WBParaSite" id="SMUV_0000415901-mRNA-1">
    <property type="protein sequence ID" value="SMUV_0000415901-mRNA-1"/>
    <property type="gene ID" value="SMUV_0000415901"/>
</dbReference>
<evidence type="ECO:0000313" key="3">
    <source>
        <dbReference type="Proteomes" id="UP000046393"/>
    </source>
</evidence>
<feature type="chain" id="PRO_5005893095" evidence="2">
    <location>
        <begin position="25"/>
        <end position="693"/>
    </location>
</feature>
<feature type="transmembrane region" description="Helical" evidence="1">
    <location>
        <begin position="632"/>
        <end position="652"/>
    </location>
</feature>
<keyword evidence="1" id="KW-0472">Membrane</keyword>
<reference evidence="4" key="1">
    <citation type="submission" date="2017-02" db="UniProtKB">
        <authorList>
            <consortium name="WormBaseParasite"/>
        </authorList>
    </citation>
    <scope>IDENTIFICATION</scope>
</reference>
<feature type="transmembrane region" description="Helical" evidence="1">
    <location>
        <begin position="539"/>
        <end position="563"/>
    </location>
</feature>
<sequence>MITQIRLITACIVLSLCHLHLATQQIPYTRENMPGARYYDGKKLNISIPTQAGMELEERWITQGLSSIISAIAQNATKHFPEYYRTKIFKCSKSAETVFEQSECVFEIIDQAKAAPPNRAHRFDVLKSALGPSDVAFETDSNSPIKVWYPNKKQLEHLSQFRSKRDVIKSLNYNLKSETESLTPFGLIGKYFSKMLNTARGKDAKSWDSALQSLKRIQEKKENMKKIQKELKKRFKYAKYGANRLHKGSKLSEAEKTMIKEFGIPDEVSDRMKFGNNLDAKLIAETVSMFKAGVKLAAKLSGDNKTAEAIDKKKLMLGSPRVLSVAPEDNENDVINLLSPSMLSLHDEGTGIEKALSIPNLMNTMNNTDYKEWLKLIMDASGVSDTISKLDSDNDDAKYPIPYKSFPRGIDGQPMYFTKTNVSDIGGDKAVAKVEIFEEIQRLLNDKQVDDFNSVGFSILNDKQLDFVYGNNSPFRNEKALKLFQSLSEEEILNRVVSNLRQLGKVKKMRHKRNVLSPAVLQALIVTLNLNFNPFILSPVLLTAAVLAPCIFGPVILSPWLFVPLILSPRMFAPVVLSPVALSCLILTPLVMDPLILSPAALVAFILSPNVLSPNILTPTVMCPSVLSPFALSPNVFSPAALTVVAFSPFVLSPNYFSPAYCATLLAAPHAFSPNINSTGKGVTLLFSPSAFS</sequence>
<dbReference type="Pfam" id="PF04870">
    <property type="entry name" value="Moulting_cycle"/>
    <property type="match status" value="1"/>
</dbReference>
<keyword evidence="3" id="KW-1185">Reference proteome</keyword>
<dbReference type="InterPro" id="IPR006954">
    <property type="entry name" value="Mlt-10-like"/>
</dbReference>
<dbReference type="STRING" id="451379.A0A0N5AIB7"/>
<dbReference type="PANTHER" id="PTHR21523:SF37">
    <property type="entry name" value="MLT-TEN (MLT-10) RELATED"/>
    <property type="match status" value="1"/>
</dbReference>
<organism evidence="3 4">
    <name type="scientific">Syphacia muris</name>
    <dbReference type="NCBI Taxonomy" id="451379"/>
    <lineage>
        <taxon>Eukaryota</taxon>
        <taxon>Metazoa</taxon>
        <taxon>Ecdysozoa</taxon>
        <taxon>Nematoda</taxon>
        <taxon>Chromadorea</taxon>
        <taxon>Rhabditida</taxon>
        <taxon>Spirurina</taxon>
        <taxon>Oxyuridomorpha</taxon>
        <taxon>Oxyuroidea</taxon>
        <taxon>Oxyuridae</taxon>
        <taxon>Syphacia</taxon>
    </lineage>
</organism>
<keyword evidence="2" id="KW-0732">Signal</keyword>